<gene>
    <name evidence="1" type="ORF">CL176_07355</name>
</gene>
<dbReference type="GO" id="GO:0032259">
    <property type="term" value="P:methylation"/>
    <property type="evidence" value="ECO:0007669"/>
    <property type="project" value="UniProtKB-KW"/>
</dbReference>
<dbReference type="Proteomes" id="UP000263232">
    <property type="component" value="Chromosome"/>
</dbReference>
<dbReference type="PIRSF" id="PIRSF018637">
    <property type="entry name" value="TrmK"/>
    <property type="match status" value="1"/>
</dbReference>
<dbReference type="GO" id="GO:0160105">
    <property type="term" value="F:tRNA (adenine(22)-N1)-methyltransferase activity"/>
    <property type="evidence" value="ECO:0007669"/>
    <property type="project" value="InterPro"/>
</dbReference>
<keyword evidence="1" id="KW-0489">Methyltransferase</keyword>
<dbReference type="InterPro" id="IPR029063">
    <property type="entry name" value="SAM-dependent_MTases_sf"/>
</dbReference>
<keyword evidence="2" id="KW-1185">Reference proteome</keyword>
<dbReference type="EMBL" id="CP023434">
    <property type="protein sequence ID" value="AXY25827.1"/>
    <property type="molecule type" value="Genomic_DNA"/>
</dbReference>
<dbReference type="KEGG" id="abae:CL176_07355"/>
<protein>
    <submittedName>
        <fullName evidence="1">tRNA (Adenine(22)-N(1))-methyltransferase TrmK</fullName>
    </submittedName>
</protein>
<evidence type="ECO:0000313" key="2">
    <source>
        <dbReference type="Proteomes" id="UP000263232"/>
    </source>
</evidence>
<reference evidence="1 2" key="1">
    <citation type="submission" date="2017-09" db="EMBL/GenBank/DDBJ databases">
        <title>Complete genome sequence of Oxytococcus suis strain ZY16052.</title>
        <authorList>
            <person name="Li F."/>
        </authorList>
    </citation>
    <scope>NUCLEOTIDE SEQUENCE [LARGE SCALE GENOMIC DNA]</scope>
    <source>
        <strain evidence="1 2">ZY16052</strain>
    </source>
</reference>
<keyword evidence="1" id="KW-0808">Transferase</keyword>
<name>A0A347WL70_9LACT</name>
<dbReference type="Pfam" id="PF04816">
    <property type="entry name" value="TrmK"/>
    <property type="match status" value="1"/>
</dbReference>
<dbReference type="PANTHER" id="PTHR38451:SF1">
    <property type="entry name" value="TRNA (ADENINE(22)-N(1))-METHYLTRANSFERASE"/>
    <property type="match status" value="1"/>
</dbReference>
<dbReference type="Gene3D" id="1.10.287.1890">
    <property type="match status" value="1"/>
</dbReference>
<dbReference type="PANTHER" id="PTHR38451">
    <property type="entry name" value="TRNA (ADENINE(22)-N(1))-METHYLTRANSFERASE"/>
    <property type="match status" value="1"/>
</dbReference>
<sequence>MNSTHLSKRLSQVYDFVVSYAAKPCRLADIGTDHAYLPCALALEGEVTFAVAGDVAAGPLASAKEEVSSQGLEDKISVRLGDGLTVVEASDRINTVTICGMGGRLMRDILEAGVGRLEVEHTLVLQANVGNYALRTWLDEAGYEILDEAVMQEGKHFYEVIACVERPGKVASLSDKERLMGPKQLQKQGEAFRLMWADEAQALRYVQASLQQAKQPNLERLQEIQQQLTYIEEELGK</sequence>
<dbReference type="OrthoDB" id="5881184at2"/>
<evidence type="ECO:0000313" key="1">
    <source>
        <dbReference type="EMBL" id="AXY25827.1"/>
    </source>
</evidence>
<accession>A0A347WL70</accession>
<dbReference type="InterPro" id="IPR006901">
    <property type="entry name" value="TrmK"/>
</dbReference>
<organism evidence="1 2">
    <name type="scientific">Suicoccus acidiformans</name>
    <dbReference type="NCBI Taxonomy" id="2036206"/>
    <lineage>
        <taxon>Bacteria</taxon>
        <taxon>Bacillati</taxon>
        <taxon>Bacillota</taxon>
        <taxon>Bacilli</taxon>
        <taxon>Lactobacillales</taxon>
        <taxon>Aerococcaceae</taxon>
        <taxon>Suicoccus</taxon>
    </lineage>
</organism>
<dbReference type="Gene3D" id="3.40.50.150">
    <property type="entry name" value="Vaccinia Virus protein VP39"/>
    <property type="match status" value="1"/>
</dbReference>
<proteinExistence type="predicted"/>
<dbReference type="AlphaFoldDB" id="A0A347WL70"/>
<dbReference type="RefSeq" id="WP_118990727.1">
    <property type="nucleotide sequence ID" value="NZ_CP023434.1"/>
</dbReference>
<dbReference type="SUPFAM" id="SSF53335">
    <property type="entry name" value="S-adenosyl-L-methionine-dependent methyltransferases"/>
    <property type="match status" value="1"/>
</dbReference>